<feature type="transmembrane region" description="Helical" evidence="1">
    <location>
        <begin position="296"/>
        <end position="312"/>
    </location>
</feature>
<name>A0A0D0BSA1_9AGAR</name>
<feature type="transmembrane region" description="Helical" evidence="1">
    <location>
        <begin position="204"/>
        <end position="225"/>
    </location>
</feature>
<dbReference type="EMBL" id="KN834842">
    <property type="protein sequence ID" value="KIK52484.1"/>
    <property type="molecule type" value="Genomic_DNA"/>
</dbReference>
<keyword evidence="1" id="KW-0812">Transmembrane</keyword>
<evidence type="ECO:0000256" key="1">
    <source>
        <dbReference type="SAM" id="Phobius"/>
    </source>
</evidence>
<feature type="transmembrane region" description="Helical" evidence="1">
    <location>
        <begin position="70"/>
        <end position="94"/>
    </location>
</feature>
<keyword evidence="1" id="KW-0472">Membrane</keyword>
<feature type="transmembrane region" description="Helical" evidence="1">
    <location>
        <begin position="127"/>
        <end position="147"/>
    </location>
</feature>
<keyword evidence="3" id="KW-1185">Reference proteome</keyword>
<organism evidence="2 3">
    <name type="scientific">Collybiopsis luxurians FD-317 M1</name>
    <dbReference type="NCBI Taxonomy" id="944289"/>
    <lineage>
        <taxon>Eukaryota</taxon>
        <taxon>Fungi</taxon>
        <taxon>Dikarya</taxon>
        <taxon>Basidiomycota</taxon>
        <taxon>Agaricomycotina</taxon>
        <taxon>Agaricomycetes</taxon>
        <taxon>Agaricomycetidae</taxon>
        <taxon>Agaricales</taxon>
        <taxon>Marasmiineae</taxon>
        <taxon>Omphalotaceae</taxon>
        <taxon>Collybiopsis</taxon>
        <taxon>Collybiopsis luxurians</taxon>
    </lineage>
</organism>
<sequence length="422" mass="46535">MSPLLPPTTVRAAVTPQNTIVVDQNLATLAQLTEPDVTGLVCQAVLYGIYISIAWHTLSTLLNKRPRNKAWFFLLSSTIFMLLMSTVCLVLEAVNTMGVLEGIKLETEGAFQPPTAWYGFRGANNRTLAQAIIFSLEFILGDAIVIWRAGALWKFNIPIMIIMLVPLLADFATTLFFIGCEGRADWWYIAGTEPKSCNVAQRGMFLLSFSTNVVAVFCIAVKAWVHRHAFIAMPDSVSSSSSWSKFRSPAQKIIILFLESGFIYMLFWAACSFTYFPFVLGVESPAYFMTTLFNSIRYQIVGLYPTAIVLLVHRQSIHWGSPAMSNAIYSSFKAAPGPSGPLPKRNKPLGLVDFSTVGTVTDAIEADESPSSLRKASHILPQILDEKRPSEEPVLTLARFMSHERSLSDGPSITSEETAVAV</sequence>
<dbReference type="AlphaFoldDB" id="A0A0D0BSA1"/>
<feature type="transmembrane region" description="Helical" evidence="1">
    <location>
        <begin position="159"/>
        <end position="178"/>
    </location>
</feature>
<evidence type="ECO:0000313" key="2">
    <source>
        <dbReference type="EMBL" id="KIK52484.1"/>
    </source>
</evidence>
<reference evidence="2 3" key="1">
    <citation type="submission" date="2014-04" db="EMBL/GenBank/DDBJ databases">
        <title>Evolutionary Origins and Diversification of the Mycorrhizal Mutualists.</title>
        <authorList>
            <consortium name="DOE Joint Genome Institute"/>
            <consortium name="Mycorrhizal Genomics Consortium"/>
            <person name="Kohler A."/>
            <person name="Kuo A."/>
            <person name="Nagy L.G."/>
            <person name="Floudas D."/>
            <person name="Copeland A."/>
            <person name="Barry K.W."/>
            <person name="Cichocki N."/>
            <person name="Veneault-Fourrey C."/>
            <person name="LaButti K."/>
            <person name="Lindquist E.A."/>
            <person name="Lipzen A."/>
            <person name="Lundell T."/>
            <person name="Morin E."/>
            <person name="Murat C."/>
            <person name="Riley R."/>
            <person name="Ohm R."/>
            <person name="Sun H."/>
            <person name="Tunlid A."/>
            <person name="Henrissat B."/>
            <person name="Grigoriev I.V."/>
            <person name="Hibbett D.S."/>
            <person name="Martin F."/>
        </authorList>
    </citation>
    <scope>NUCLEOTIDE SEQUENCE [LARGE SCALE GENOMIC DNA]</scope>
    <source>
        <strain evidence="2 3">FD-317 M1</strain>
    </source>
</reference>
<dbReference type="OrthoDB" id="2744793at2759"/>
<dbReference type="Proteomes" id="UP000053593">
    <property type="component" value="Unassembled WGS sequence"/>
</dbReference>
<proteinExistence type="predicted"/>
<accession>A0A0D0BSA1</accession>
<evidence type="ECO:0000313" key="3">
    <source>
        <dbReference type="Proteomes" id="UP000053593"/>
    </source>
</evidence>
<gene>
    <name evidence="2" type="ORF">GYMLUDRAFT_966471</name>
</gene>
<dbReference type="HOGENOM" id="CLU_723921_0_0_1"/>
<protein>
    <submittedName>
        <fullName evidence="2">Uncharacterized protein</fullName>
    </submittedName>
</protein>
<keyword evidence="1" id="KW-1133">Transmembrane helix</keyword>
<feature type="transmembrane region" description="Helical" evidence="1">
    <location>
        <begin position="253"/>
        <end position="276"/>
    </location>
</feature>
<feature type="transmembrane region" description="Helical" evidence="1">
    <location>
        <begin position="37"/>
        <end position="58"/>
    </location>
</feature>